<gene>
    <name evidence="2" type="ORF">ALSL_1373</name>
</gene>
<dbReference type="KEGG" id="rbd:ALSL_1373"/>
<protein>
    <submittedName>
        <fullName evidence="2">Uncharacterized protein</fullName>
    </submittedName>
</protein>
<evidence type="ECO:0000313" key="3">
    <source>
        <dbReference type="Proteomes" id="UP000270530"/>
    </source>
</evidence>
<name>A0A2Z6E4M4_9GAMM</name>
<evidence type="ECO:0000313" key="2">
    <source>
        <dbReference type="EMBL" id="BBD80030.1"/>
    </source>
</evidence>
<evidence type="ECO:0000256" key="1">
    <source>
        <dbReference type="SAM" id="Phobius"/>
    </source>
</evidence>
<proteinExistence type="predicted"/>
<dbReference type="AlphaFoldDB" id="A0A2Z6E4M4"/>
<dbReference type="Proteomes" id="UP000270530">
    <property type="component" value="Chromosome"/>
</dbReference>
<organism evidence="2 3">
    <name type="scientific">Aerosticca soli</name>
    <dbReference type="NCBI Taxonomy" id="2010829"/>
    <lineage>
        <taxon>Bacteria</taxon>
        <taxon>Pseudomonadati</taxon>
        <taxon>Pseudomonadota</taxon>
        <taxon>Gammaproteobacteria</taxon>
        <taxon>Lysobacterales</taxon>
        <taxon>Rhodanobacteraceae</taxon>
        <taxon>Aerosticca</taxon>
    </lineage>
</organism>
<dbReference type="EMBL" id="AP018560">
    <property type="protein sequence ID" value="BBD80030.1"/>
    <property type="molecule type" value="Genomic_DNA"/>
</dbReference>
<keyword evidence="1" id="KW-0812">Transmembrane</keyword>
<feature type="transmembrane region" description="Helical" evidence="1">
    <location>
        <begin position="15"/>
        <end position="36"/>
    </location>
</feature>
<keyword evidence="3" id="KW-1185">Reference proteome</keyword>
<keyword evidence="1" id="KW-1133">Transmembrane helix</keyword>
<keyword evidence="1" id="KW-0472">Membrane</keyword>
<reference evidence="3" key="1">
    <citation type="submission" date="2018-04" db="EMBL/GenBank/DDBJ databases">
        <authorList>
            <person name="Watanabe M."/>
            <person name="Kojima H."/>
        </authorList>
    </citation>
    <scope>NUCLEOTIDE SEQUENCE [LARGE SCALE GENOMIC DNA]</scope>
    <source>
        <strain evidence="3">Dysh456</strain>
    </source>
</reference>
<reference evidence="3" key="2">
    <citation type="submission" date="2018-06" db="EMBL/GenBank/DDBJ databases">
        <title>Genome sequence of Rhodanobacteraceae bacterium strain Dysh456.</title>
        <authorList>
            <person name="Fukui M."/>
        </authorList>
    </citation>
    <scope>NUCLEOTIDE SEQUENCE [LARGE SCALE GENOMIC DNA]</scope>
    <source>
        <strain evidence="3">Dysh456</strain>
    </source>
</reference>
<accession>A0A2Z6E4M4</accession>
<sequence length="53" mass="5687">MRQQIAMRLSVAGDLAQYVGFLGIDTAITIILSAWVGRTAVNSAKAFFVKKAS</sequence>